<dbReference type="PANTHER" id="PTHR43775">
    <property type="entry name" value="FATTY ACID SYNTHASE"/>
    <property type="match status" value="1"/>
</dbReference>
<dbReference type="GO" id="GO:0004315">
    <property type="term" value="F:3-oxoacyl-[acyl-carrier-protein] synthase activity"/>
    <property type="evidence" value="ECO:0007669"/>
    <property type="project" value="InterPro"/>
</dbReference>
<proteinExistence type="predicted"/>
<dbReference type="InterPro" id="IPR000873">
    <property type="entry name" value="AMP-dep_synth/lig_dom"/>
</dbReference>
<evidence type="ECO:0000256" key="4">
    <source>
        <dbReference type="SAM" id="Coils"/>
    </source>
</evidence>
<organism evidence="7 8">
    <name type="scientific">Neocallimastix californiae</name>
    <dbReference type="NCBI Taxonomy" id="1754190"/>
    <lineage>
        <taxon>Eukaryota</taxon>
        <taxon>Fungi</taxon>
        <taxon>Fungi incertae sedis</taxon>
        <taxon>Chytridiomycota</taxon>
        <taxon>Chytridiomycota incertae sedis</taxon>
        <taxon>Neocallimastigomycetes</taxon>
        <taxon>Neocallimastigales</taxon>
        <taxon>Neocallimastigaceae</taxon>
        <taxon>Neocallimastix</taxon>
    </lineage>
</organism>
<evidence type="ECO:0000256" key="1">
    <source>
        <dbReference type="ARBA" id="ARBA00022450"/>
    </source>
</evidence>
<dbReference type="InterPro" id="IPR042099">
    <property type="entry name" value="ANL_N_sf"/>
</dbReference>
<dbReference type="Gene3D" id="1.10.1200.10">
    <property type="entry name" value="ACP-like"/>
    <property type="match status" value="1"/>
</dbReference>
<dbReference type="InterPro" id="IPR009081">
    <property type="entry name" value="PP-bd_ACP"/>
</dbReference>
<dbReference type="CDD" id="cd00833">
    <property type="entry name" value="PKS"/>
    <property type="match status" value="1"/>
</dbReference>
<feature type="domain" description="Ketosynthase family 3 (KS3)" evidence="6">
    <location>
        <begin position="831"/>
        <end position="1266"/>
    </location>
</feature>
<evidence type="ECO:0000256" key="2">
    <source>
        <dbReference type="ARBA" id="ARBA00022553"/>
    </source>
</evidence>
<evidence type="ECO:0000313" key="7">
    <source>
        <dbReference type="EMBL" id="ORY36775.1"/>
    </source>
</evidence>
<name>A0A1Y2BRL0_9FUNG</name>
<dbReference type="Pfam" id="PF00501">
    <property type="entry name" value="AMP-binding"/>
    <property type="match status" value="1"/>
</dbReference>
<dbReference type="InterPro" id="IPR016039">
    <property type="entry name" value="Thiolase-like"/>
</dbReference>
<dbReference type="InterPro" id="IPR036736">
    <property type="entry name" value="ACP-like_sf"/>
</dbReference>
<dbReference type="Pfam" id="PF00550">
    <property type="entry name" value="PP-binding"/>
    <property type="match status" value="1"/>
</dbReference>
<dbReference type="InterPro" id="IPR018201">
    <property type="entry name" value="Ketoacyl_synth_AS"/>
</dbReference>
<dbReference type="Gene3D" id="3.40.47.10">
    <property type="match status" value="1"/>
</dbReference>
<dbReference type="Pfam" id="PF02801">
    <property type="entry name" value="Ketoacyl-synt_C"/>
    <property type="match status" value="1"/>
</dbReference>
<dbReference type="Gene3D" id="3.40.50.12780">
    <property type="entry name" value="N-terminal domain of ligase-like"/>
    <property type="match status" value="1"/>
</dbReference>
<keyword evidence="2" id="KW-0597">Phosphoprotein</keyword>
<dbReference type="SMART" id="SM00825">
    <property type="entry name" value="PKS_KS"/>
    <property type="match status" value="1"/>
</dbReference>
<gene>
    <name evidence="7" type="ORF">LY90DRAFT_704764</name>
</gene>
<dbReference type="OrthoDB" id="329835at2759"/>
<keyword evidence="8" id="KW-1185">Reference proteome</keyword>
<dbReference type="Gene3D" id="1.10.1240.100">
    <property type="match status" value="1"/>
</dbReference>
<dbReference type="STRING" id="1754190.A0A1Y2BRL0"/>
<keyword evidence="3" id="KW-0808">Transferase</keyword>
<evidence type="ECO:0000256" key="5">
    <source>
        <dbReference type="SAM" id="MobiDB-lite"/>
    </source>
</evidence>
<feature type="coiled-coil region" evidence="4">
    <location>
        <begin position="1270"/>
        <end position="1381"/>
    </location>
</feature>
<dbReference type="GO" id="GO:0006633">
    <property type="term" value="P:fatty acid biosynthetic process"/>
    <property type="evidence" value="ECO:0007669"/>
    <property type="project" value="InterPro"/>
</dbReference>
<reference evidence="7 8" key="1">
    <citation type="submission" date="2016-08" db="EMBL/GenBank/DDBJ databases">
        <title>A Parts List for Fungal Cellulosomes Revealed by Comparative Genomics.</title>
        <authorList>
            <consortium name="DOE Joint Genome Institute"/>
            <person name="Haitjema C.H."/>
            <person name="Gilmore S.P."/>
            <person name="Henske J.K."/>
            <person name="Solomon K.V."/>
            <person name="De Groot R."/>
            <person name="Kuo A."/>
            <person name="Mondo S.J."/>
            <person name="Salamov A.A."/>
            <person name="Labutti K."/>
            <person name="Zhao Z."/>
            <person name="Chiniquy J."/>
            <person name="Barry K."/>
            <person name="Brewer H.M."/>
            <person name="Purvine S.O."/>
            <person name="Wright A.T."/>
            <person name="Boxma B."/>
            <person name="Van Alen T."/>
            <person name="Hackstein J.H."/>
            <person name="Baker S.E."/>
            <person name="Grigoriev I.V."/>
            <person name="O'Malley M.A."/>
        </authorList>
    </citation>
    <scope>NUCLEOTIDE SEQUENCE [LARGE SCALE GENOMIC DNA]</scope>
    <source>
        <strain evidence="7 8">G1</strain>
    </source>
</reference>
<dbReference type="InterPro" id="IPR020841">
    <property type="entry name" value="PKS_Beta-ketoAc_synthase_dom"/>
</dbReference>
<protein>
    <submittedName>
        <fullName evidence="7">Ketoacyl-synt-domain-containing protein</fullName>
    </submittedName>
</protein>
<evidence type="ECO:0000313" key="8">
    <source>
        <dbReference type="Proteomes" id="UP000193920"/>
    </source>
</evidence>
<dbReference type="InterPro" id="IPR014030">
    <property type="entry name" value="Ketoacyl_synth_N"/>
</dbReference>
<dbReference type="PROSITE" id="PS00606">
    <property type="entry name" value="KS3_1"/>
    <property type="match status" value="1"/>
</dbReference>
<dbReference type="Pfam" id="PF22621">
    <property type="entry name" value="CurL-like_PKS_C"/>
    <property type="match status" value="1"/>
</dbReference>
<feature type="region of interest" description="Disordered" evidence="5">
    <location>
        <begin position="701"/>
        <end position="726"/>
    </location>
</feature>
<dbReference type="PROSITE" id="PS52004">
    <property type="entry name" value="KS3_2"/>
    <property type="match status" value="1"/>
</dbReference>
<dbReference type="SUPFAM" id="SSF53901">
    <property type="entry name" value="Thiolase-like"/>
    <property type="match status" value="1"/>
</dbReference>
<evidence type="ECO:0000259" key="6">
    <source>
        <dbReference type="PROSITE" id="PS52004"/>
    </source>
</evidence>
<keyword evidence="4" id="KW-0175">Coiled coil</keyword>
<evidence type="ECO:0000256" key="3">
    <source>
        <dbReference type="ARBA" id="ARBA00022679"/>
    </source>
</evidence>
<dbReference type="InterPro" id="IPR050091">
    <property type="entry name" value="PKS_NRPS_Biosynth_Enz"/>
</dbReference>
<dbReference type="SUPFAM" id="SSF47336">
    <property type="entry name" value="ACP-like"/>
    <property type="match status" value="1"/>
</dbReference>
<dbReference type="InterPro" id="IPR014031">
    <property type="entry name" value="Ketoacyl_synth_C"/>
</dbReference>
<dbReference type="EMBL" id="MCOG01000146">
    <property type="protein sequence ID" value="ORY36775.1"/>
    <property type="molecule type" value="Genomic_DNA"/>
</dbReference>
<accession>A0A1Y2BRL0</accession>
<dbReference type="SUPFAM" id="SSF56801">
    <property type="entry name" value="Acetyl-CoA synthetase-like"/>
    <property type="match status" value="1"/>
</dbReference>
<comment type="caution">
    <text evidence="7">The sequence shown here is derived from an EMBL/GenBank/DDBJ whole genome shotgun (WGS) entry which is preliminary data.</text>
</comment>
<dbReference type="GO" id="GO:0004312">
    <property type="term" value="F:fatty acid synthase activity"/>
    <property type="evidence" value="ECO:0007669"/>
    <property type="project" value="TreeGrafter"/>
</dbReference>
<dbReference type="Pfam" id="PF00109">
    <property type="entry name" value="ketoacyl-synt"/>
    <property type="match status" value="1"/>
</dbReference>
<sequence length="1702" mass="193125">MKGFFDKTDYIGNVELERKYLLRDEDEETYDEPSFNGVRKNEPAIIAKENLLPFPFKPEISSRYPENWKTIPFYQLFDLVKATAYVLKKRYDFAPGTRVGIIANTLPFTQLMIYALWNLRCVVVTFPPRLGNDVKQYWVKHCDIKMIFYDVNFRLYDDYEKNEKLNKQGQWIWKWIHPLTEEDEGLCAGKEGVKMCFIYSDELCKEIYQAKAEGKAYQRKGDPDDVLLVMGTSSSSQAIIKNGQCTKMKFVPWQFKQCVDKYKQFLTPQNRLYTDLFVNIPFHQSFGAICALSYCVTGASGLIFKTQQLSDIGFVPEMILDDMAETKAQSVCHFPFQYAEYKKLFDENHPRKKIWADYFREDHEHKVFKTGGAPLNPVVAKWYKDTFDILIMNGLGSTEGGHVLHDIMEGEILPGEEGYYMRVPWVDFYFKPLNDDDPTIGELYTHSSANVTGYFGRAKPGEFYDSPVPGMRCDVGKEDLFVDIDGVPYFKTNDVLKRSPKSGYYKYVTRIDSIITFATGLKMNPLPFENTINFECTNIKHCCLILDSTQTEVVCFVEPNWEEIIVDGKPFDTSIDPSTLDRSTIKSLSKIAQEQTWNSIFKVLMDDSKSLTSWAKQLTIHNVYIIDYGKKFPSTDKGSLSRRVARLQYSNVVKYISKVISGEISEIPDEEVVEKENDESINVSYSGKDIDKILSMEKEQNKSTVTENENVTYEEEESNKETKTREEINDEIQDAIKLIYQSIKEIIPSTPEFESFNPESPFTIYGIDSLSTIKLTNVLSRKLNKHYSPAILFNYGNTFELAKFLSGNVDQKNVSEIRESIPASLNEKQSNGKIAIIGMGLRLPGAINSAKSLWLALAKGKDCVLPPIKTRDLHRNYVNKPSDQLDPTEHNIPRLGLYDTRNSVAKPSQFDAKFFNCLPDEALALDPRHRWILETSWEALENAGIPPNSLENSSTGVFVGINDDHEYSDLLTECGVKSPIAAHGQSPSGIAGRLSYFYRLYGPSFTMDTACSTGASALHTACRSLQCGDCDLSIVSGVKFMYSSKDFYMTCSARMTSPHGRCATFDKDADGFVPGEGCVTFILKRLEDAVRDNDHILSVVLSTSSGQSGLRQSISAPSSEGQAINMRKAMKFAGIKPEDVSYVEAHGTGTPLGDALEVHALNEIYGGSHTEENPLVVGSIKTNIGHTCETAGLAGIAKVIVSMQHKHIPRNLHFNTLNPEIDIKSIPIQIPTKTLPWNSTEPNKPLIAQVSSYGLQGSIVHVFLQEYIPENKEQGEAKEAETEVENDKENHVLTISAKTYSALIELCNNYMNVLEKMEEENEDVSDLCFSSNIGRQHFDEFRLSVSGKNASELYSNLEKELEKLENKMEEKEESNTTTTTHNAKKIKQMMSVIAEDKNAKIDEALYKLLLELFLSRPEFRKALLDCDSIISEVSNKTYSLVDDIVNGGKNNKEAADAFQAINVLSFYYALHKTLDKELDISKSIYCGYGLGELITILVNGGISLKKAIQFLKLVNEQQSIDAWYDEKEERTYKLNKNIYCFSQQQELKSRNVIPKEYYTSLYQYLSSKEEEETLKSLETMSSSIISQYGKSCKSISIYCHDIAMTNQLRESLEAKAAENDCQQLNEDTIISFFVDSCIDECEKRILPRFISNNYTAGNNVAWNEFHKRINSKNYKNYSYHKIDLPNYPFQRSTFWPKAITTK</sequence>
<dbReference type="Proteomes" id="UP000193920">
    <property type="component" value="Unassembled WGS sequence"/>
</dbReference>
<dbReference type="PANTHER" id="PTHR43775:SF37">
    <property type="entry name" value="SI:DKEY-61P9.11"/>
    <property type="match status" value="1"/>
</dbReference>
<keyword evidence="1" id="KW-0596">Phosphopantetheine</keyword>